<dbReference type="GO" id="GO:0004806">
    <property type="term" value="F:triacylglycerol lipase activity"/>
    <property type="evidence" value="ECO:0007669"/>
    <property type="project" value="TreeGrafter"/>
</dbReference>
<feature type="domain" description="PNPLA" evidence="3">
    <location>
        <begin position="11"/>
        <end position="176"/>
    </location>
</feature>
<evidence type="ECO:0000313" key="5">
    <source>
        <dbReference type="Proteomes" id="UP001152320"/>
    </source>
</evidence>
<dbReference type="AlphaFoldDB" id="A0A9Q1BG70"/>
<evidence type="ECO:0000313" key="4">
    <source>
        <dbReference type="EMBL" id="KAJ8024049.1"/>
    </source>
</evidence>
<accession>A0A9Q1BG70</accession>
<dbReference type="GO" id="GO:0005811">
    <property type="term" value="C:lipid droplet"/>
    <property type="evidence" value="ECO:0007669"/>
    <property type="project" value="TreeGrafter"/>
</dbReference>
<proteinExistence type="predicted"/>
<evidence type="ECO:0000259" key="3">
    <source>
        <dbReference type="PROSITE" id="PS51635"/>
    </source>
</evidence>
<sequence length="198" mass="21638">MGQHLKSPLNLALTETSFFGIASLGSAQCLLDCGRGVIDLVQCCGGVSSSALVAAVFLTAPEKTKDYLEELYGLVDVISPLPYGAVTPDFDLIERMRVILNDILPMNAHDKASAKLIVKGTELRLVEKYSPLTVHDVDQGSSSCLKTKGPKFFEVGEYCWQLGDEIEMTKFSTKEDLVEVKINSQILFICISVLLCRS</sequence>
<dbReference type="PANTHER" id="PTHR12406:SF7">
    <property type="entry name" value="PATATIN-LIKE PHOSPHOLIPASE DOMAIN-CONTAINING PROTEIN 4"/>
    <property type="match status" value="1"/>
</dbReference>
<dbReference type="GO" id="GO:0016020">
    <property type="term" value="C:membrane"/>
    <property type="evidence" value="ECO:0007669"/>
    <property type="project" value="TreeGrafter"/>
</dbReference>
<dbReference type="EMBL" id="JAIZAY010000019">
    <property type="protein sequence ID" value="KAJ8024049.1"/>
    <property type="molecule type" value="Genomic_DNA"/>
</dbReference>
<comment type="caution">
    <text evidence="4">The sequence shown here is derived from an EMBL/GenBank/DDBJ whole genome shotgun (WGS) entry which is preliminary data.</text>
</comment>
<dbReference type="GO" id="GO:0019433">
    <property type="term" value="P:triglyceride catabolic process"/>
    <property type="evidence" value="ECO:0007669"/>
    <property type="project" value="TreeGrafter"/>
</dbReference>
<protein>
    <submittedName>
        <fullName evidence="4">Patatin-like phospholipase domain-containing protein 4</fullName>
    </submittedName>
</protein>
<dbReference type="OrthoDB" id="197155at2759"/>
<evidence type="ECO:0000256" key="1">
    <source>
        <dbReference type="ARBA" id="ARBA00023098"/>
    </source>
</evidence>
<comment type="caution">
    <text evidence="2">Lacks conserved residue(s) required for the propagation of feature annotation.</text>
</comment>
<dbReference type="PANTHER" id="PTHR12406">
    <property type="entry name" value="CALCIUM-INDEPENDENT PHOSPHOLIPASE A2 IPLA2 -RELATED"/>
    <property type="match status" value="1"/>
</dbReference>
<dbReference type="GO" id="GO:0005737">
    <property type="term" value="C:cytoplasm"/>
    <property type="evidence" value="ECO:0007669"/>
    <property type="project" value="TreeGrafter"/>
</dbReference>
<reference evidence="4" key="1">
    <citation type="submission" date="2021-10" db="EMBL/GenBank/DDBJ databases">
        <title>Tropical sea cucumber genome reveals ecological adaptation and Cuvierian tubules defense mechanism.</title>
        <authorList>
            <person name="Chen T."/>
        </authorList>
    </citation>
    <scope>NUCLEOTIDE SEQUENCE</scope>
    <source>
        <strain evidence="4">Nanhai2018</strain>
        <tissue evidence="4">Muscle</tissue>
    </source>
</reference>
<dbReference type="SUPFAM" id="SSF52151">
    <property type="entry name" value="FabD/lysophospholipase-like"/>
    <property type="match status" value="1"/>
</dbReference>
<dbReference type="InterPro" id="IPR033562">
    <property type="entry name" value="PLPL"/>
</dbReference>
<dbReference type="InterPro" id="IPR002641">
    <property type="entry name" value="PNPLA_dom"/>
</dbReference>
<gene>
    <name evidence="4" type="ORF">HOLleu_36663</name>
</gene>
<name>A0A9Q1BG70_HOLLE</name>
<keyword evidence="5" id="KW-1185">Reference proteome</keyword>
<organism evidence="4 5">
    <name type="scientific">Holothuria leucospilota</name>
    <name type="common">Black long sea cucumber</name>
    <name type="synonym">Mertensiothuria leucospilota</name>
    <dbReference type="NCBI Taxonomy" id="206669"/>
    <lineage>
        <taxon>Eukaryota</taxon>
        <taxon>Metazoa</taxon>
        <taxon>Echinodermata</taxon>
        <taxon>Eleutherozoa</taxon>
        <taxon>Echinozoa</taxon>
        <taxon>Holothuroidea</taxon>
        <taxon>Aspidochirotacea</taxon>
        <taxon>Aspidochirotida</taxon>
        <taxon>Holothuriidae</taxon>
        <taxon>Holothuria</taxon>
    </lineage>
</organism>
<evidence type="ECO:0000256" key="2">
    <source>
        <dbReference type="PROSITE-ProRule" id="PRU01161"/>
    </source>
</evidence>
<dbReference type="InterPro" id="IPR016035">
    <property type="entry name" value="Acyl_Trfase/lysoPLipase"/>
</dbReference>
<dbReference type="Proteomes" id="UP001152320">
    <property type="component" value="Chromosome 19"/>
</dbReference>
<keyword evidence="1" id="KW-0443">Lipid metabolism</keyword>
<dbReference type="PROSITE" id="PS51635">
    <property type="entry name" value="PNPLA"/>
    <property type="match status" value="1"/>
</dbReference>
<dbReference type="GO" id="GO:0055088">
    <property type="term" value="P:lipid homeostasis"/>
    <property type="evidence" value="ECO:0007669"/>
    <property type="project" value="TreeGrafter"/>
</dbReference>